<keyword evidence="6" id="KW-0547">Nucleotide-binding</keyword>
<protein>
    <submittedName>
        <fullName evidence="13">Uncharacterized protein LOC118415654</fullName>
    </submittedName>
</protein>
<dbReference type="GeneID" id="118415654"/>
<dbReference type="PANTHER" id="PTHR10656">
    <property type="entry name" value="CELL FATE DETERMINING PROTEIN MAB21-RELATED"/>
    <property type="match status" value="1"/>
</dbReference>
<dbReference type="KEGG" id="bfo:118415654"/>
<feature type="transmembrane region" description="Helical" evidence="9">
    <location>
        <begin position="6"/>
        <end position="29"/>
    </location>
</feature>
<keyword evidence="3" id="KW-0808">Transferase</keyword>
<keyword evidence="12" id="KW-1185">Reference proteome</keyword>
<keyword evidence="4" id="KW-0548">Nucleotidyltransferase</keyword>
<evidence type="ECO:0000256" key="2">
    <source>
        <dbReference type="ARBA" id="ARBA00008307"/>
    </source>
</evidence>
<feature type="domain" description="Mab-21-like HhH/H2TH-like" evidence="11">
    <location>
        <begin position="335"/>
        <end position="388"/>
    </location>
</feature>
<reference evidence="12" key="1">
    <citation type="journal article" date="2020" name="Nat. Ecol. Evol.">
        <title>Deeply conserved synteny resolves early events in vertebrate evolution.</title>
        <authorList>
            <person name="Simakov O."/>
            <person name="Marletaz F."/>
            <person name="Yue J.X."/>
            <person name="O'Connell B."/>
            <person name="Jenkins J."/>
            <person name="Brandt A."/>
            <person name="Calef R."/>
            <person name="Tung C.H."/>
            <person name="Huang T.K."/>
            <person name="Schmutz J."/>
            <person name="Satoh N."/>
            <person name="Yu J.K."/>
            <person name="Putnam N.H."/>
            <person name="Green R.E."/>
            <person name="Rokhsar D.S."/>
        </authorList>
    </citation>
    <scope>NUCLEOTIDE SEQUENCE [LARGE SCALE GENOMIC DNA]</scope>
    <source>
        <strain evidence="12">S238N-H82</strain>
    </source>
</reference>
<evidence type="ECO:0000256" key="9">
    <source>
        <dbReference type="SAM" id="Phobius"/>
    </source>
</evidence>
<accession>A0A9J7L6L5</accession>
<dbReference type="AlphaFoldDB" id="A0A9J7L6L5"/>
<evidence type="ECO:0000313" key="12">
    <source>
        <dbReference type="Proteomes" id="UP000001554"/>
    </source>
</evidence>
<dbReference type="Gene3D" id="3.30.460.90">
    <property type="match status" value="1"/>
</dbReference>
<keyword evidence="7" id="KW-0067">ATP-binding</keyword>
<dbReference type="InterPro" id="IPR046906">
    <property type="entry name" value="Mab-21_HhH/H2TH-like"/>
</dbReference>
<dbReference type="GO" id="GO:0005524">
    <property type="term" value="F:ATP binding"/>
    <property type="evidence" value="ECO:0007669"/>
    <property type="project" value="UniProtKB-KW"/>
</dbReference>
<dbReference type="GO" id="GO:0046872">
    <property type="term" value="F:metal ion binding"/>
    <property type="evidence" value="ECO:0007669"/>
    <property type="project" value="UniProtKB-KW"/>
</dbReference>
<evidence type="ECO:0000256" key="4">
    <source>
        <dbReference type="ARBA" id="ARBA00022695"/>
    </source>
</evidence>
<feature type="domain" description="Mab-21-like nucleotidyltransferase" evidence="10">
    <location>
        <begin position="191"/>
        <end position="325"/>
    </location>
</feature>
<evidence type="ECO:0000256" key="5">
    <source>
        <dbReference type="ARBA" id="ARBA00022723"/>
    </source>
</evidence>
<dbReference type="GO" id="GO:0016779">
    <property type="term" value="F:nucleotidyltransferase activity"/>
    <property type="evidence" value="ECO:0007669"/>
    <property type="project" value="UniProtKB-KW"/>
</dbReference>
<dbReference type="RefSeq" id="XP_035676274.1">
    <property type="nucleotide sequence ID" value="XM_035820381.1"/>
</dbReference>
<keyword evidence="8" id="KW-0460">Magnesium</keyword>
<evidence type="ECO:0000256" key="7">
    <source>
        <dbReference type="ARBA" id="ARBA00022840"/>
    </source>
</evidence>
<gene>
    <name evidence="13" type="primary">LOC118415654</name>
</gene>
<proteinExistence type="inferred from homology"/>
<dbReference type="PANTHER" id="PTHR10656:SF42">
    <property type="entry name" value="CYCLIC GMP-AMP SYNTHASE-LIKE PROTEIN-RELATED"/>
    <property type="match status" value="1"/>
</dbReference>
<evidence type="ECO:0000313" key="13">
    <source>
        <dbReference type="RefSeq" id="XP_035676274.1"/>
    </source>
</evidence>
<dbReference type="Proteomes" id="UP000001554">
    <property type="component" value="Chromosome 5"/>
</dbReference>
<evidence type="ECO:0000256" key="1">
    <source>
        <dbReference type="ARBA" id="ARBA00001946"/>
    </source>
</evidence>
<sequence length="391" mass="45849">MMFKLLEYVLGTALCYLVDIVVIIIELVSKPWKWLMKTRNDKDGDEKPRSRYHEYRVRLDAEQERHAKELFAIRRRKRCLQANQKQEGNFLRLRFEDFPPADQTDLIRRGTVVLEGRVRKIEVPTSFKDIPLAEQLERYHDKIKLDDEETKHAVQLVSIFIGAITDCVIAEIDYEKPLKARPSRIEYTGSMYEGTKVHRPDEFDIMVVIDVSEEVKSEEMTPGYARFQSKKDIFDCLRTVPRFFHCLQLLTVPEDFSHSDFVPTLSPTKTMDWFHGLVQRGVNGVSKQDWGPVKLYLSRHGPAVKVNIVKEGTDLHIAVDLVVSLSNIDGTNEYRRECLRILKSIFEKRTTLAKFTSYHLKTVLLHECRSQGNWQRSKRDERFMDLLERRT</sequence>
<dbReference type="OrthoDB" id="6054650at2759"/>
<keyword evidence="5" id="KW-0479">Metal-binding</keyword>
<evidence type="ECO:0000256" key="8">
    <source>
        <dbReference type="ARBA" id="ARBA00022842"/>
    </source>
</evidence>
<reference evidence="13" key="2">
    <citation type="submission" date="2025-08" db="UniProtKB">
        <authorList>
            <consortium name="RefSeq"/>
        </authorList>
    </citation>
    <scope>IDENTIFICATION</scope>
    <source>
        <strain evidence="13">S238N-H82</strain>
        <tissue evidence="13">Testes</tissue>
    </source>
</reference>
<evidence type="ECO:0000256" key="6">
    <source>
        <dbReference type="ARBA" id="ARBA00022741"/>
    </source>
</evidence>
<keyword evidence="9" id="KW-0472">Membrane</keyword>
<evidence type="ECO:0000259" key="10">
    <source>
        <dbReference type="Pfam" id="PF03281"/>
    </source>
</evidence>
<dbReference type="Pfam" id="PF20266">
    <property type="entry name" value="Mab-21_C"/>
    <property type="match status" value="1"/>
</dbReference>
<keyword evidence="9" id="KW-1133">Transmembrane helix</keyword>
<comment type="cofactor">
    <cofactor evidence="1">
        <name>Mg(2+)</name>
        <dbReference type="ChEBI" id="CHEBI:18420"/>
    </cofactor>
</comment>
<evidence type="ECO:0000256" key="3">
    <source>
        <dbReference type="ARBA" id="ARBA00022679"/>
    </source>
</evidence>
<organism evidence="12 13">
    <name type="scientific">Branchiostoma floridae</name>
    <name type="common">Florida lancelet</name>
    <name type="synonym">Amphioxus</name>
    <dbReference type="NCBI Taxonomy" id="7739"/>
    <lineage>
        <taxon>Eukaryota</taxon>
        <taxon>Metazoa</taxon>
        <taxon>Chordata</taxon>
        <taxon>Cephalochordata</taxon>
        <taxon>Leptocardii</taxon>
        <taxon>Amphioxiformes</taxon>
        <taxon>Branchiostomatidae</taxon>
        <taxon>Branchiostoma</taxon>
    </lineage>
</organism>
<name>A0A9J7L6L5_BRAFL</name>
<dbReference type="Pfam" id="PF03281">
    <property type="entry name" value="Mab-21"/>
    <property type="match status" value="1"/>
</dbReference>
<comment type="similarity">
    <text evidence="2">Belongs to the mab-21 family.</text>
</comment>
<keyword evidence="9" id="KW-0812">Transmembrane</keyword>
<dbReference type="InterPro" id="IPR024810">
    <property type="entry name" value="MAB21L/cGLR"/>
</dbReference>
<dbReference type="InterPro" id="IPR046903">
    <property type="entry name" value="Mab-21-like_nuc_Trfase"/>
</dbReference>
<evidence type="ECO:0000259" key="11">
    <source>
        <dbReference type="Pfam" id="PF20266"/>
    </source>
</evidence>
<dbReference type="SMART" id="SM01265">
    <property type="entry name" value="Mab-21"/>
    <property type="match status" value="1"/>
</dbReference>